<keyword evidence="2" id="KW-1185">Reference proteome</keyword>
<dbReference type="EMBL" id="BX571660">
    <property type="protein sequence ID" value="CAE10430.1"/>
    <property type="molecule type" value="Genomic_DNA"/>
</dbReference>
<dbReference type="AlphaFoldDB" id="Q7MRH1"/>
<accession>Q7MRH1</accession>
<protein>
    <submittedName>
        <fullName evidence="1">Uncharacterized protein</fullName>
    </submittedName>
</protein>
<reference evidence="1 2" key="1">
    <citation type="journal article" date="2003" name="Proc. Natl. Acad. Sci. U.S.A.">
        <title>Complete genome sequence and analysis of Wolinella succinogenes.</title>
        <authorList>
            <person name="Baar C."/>
            <person name="Eppinger M."/>
            <person name="Raddatz G."/>
            <person name="Simon JM."/>
            <person name="Lanz C."/>
            <person name="Klimmek O."/>
            <person name="Nandakumar R."/>
            <person name="Gross R."/>
            <person name="Rosinus A."/>
            <person name="Keller H."/>
            <person name="Jagtap P."/>
            <person name="Linke B."/>
            <person name="Meyer F."/>
            <person name="Lederer H."/>
            <person name="Schuster S.C."/>
        </authorList>
    </citation>
    <scope>NUCLEOTIDE SEQUENCE [LARGE SCALE GENOMIC DNA]</scope>
    <source>
        <strain evidence="2">ATCC 29543 / DSM 1740 / CCUG 13145 / JCM 31913 / LMG 7466 / NCTC 11488 / FDC 602W</strain>
    </source>
</reference>
<evidence type="ECO:0000313" key="1">
    <source>
        <dbReference type="EMBL" id="CAE10430.1"/>
    </source>
</evidence>
<sequence>MSMRKIQSKLLPNDWLKRVKDFDIDKSSLSDSQKTISKYIKGYIITEKENSLSDSLSVVFIKYVIFNNDFLLNYNDLPINLIENAMNELNGMSGLEFSKKLHSIFIEFMTYQKFYEFGYVINTFNRDNGSCDLVMNKNNETFNIEVKFKENDDISISRLFDIIDGFSLLNKNGFVRDLFLEINLKVENINKYKTEIIAEIRDFFQLQYDVYNGNYLQIFNSKKRNQLNRDIHTNSLYISKFIISDELEDLIHAKRMIKKLFIGKDRHITNLIKKSSEYQNFIGCLSWAIPFHNSVDFKIIELAFRELLDLDFDLHIFISHMVDGEYHFILKK</sequence>
<organism evidence="2">
    <name type="scientific">Wolinella succinogenes (strain ATCC 29543 / DSM 1740 / CCUG 13145 / JCM 31913 / LMG 7466 / NCTC 11488 / FDC 602W)</name>
    <name type="common">Vibrio succinogenes</name>
    <dbReference type="NCBI Taxonomy" id="273121"/>
    <lineage>
        <taxon>Bacteria</taxon>
        <taxon>Pseudomonadati</taxon>
        <taxon>Campylobacterota</taxon>
        <taxon>Epsilonproteobacteria</taxon>
        <taxon>Campylobacterales</taxon>
        <taxon>Helicobacteraceae</taxon>
        <taxon>Wolinella</taxon>
    </lineage>
</organism>
<dbReference type="HOGENOM" id="CLU_836650_0_0_7"/>
<evidence type="ECO:0000313" key="2">
    <source>
        <dbReference type="Proteomes" id="UP000000422"/>
    </source>
</evidence>
<dbReference type="Proteomes" id="UP000000422">
    <property type="component" value="Chromosome"/>
</dbReference>
<gene>
    <name evidence="1" type="ordered locus">WS1362</name>
</gene>
<proteinExistence type="predicted"/>
<name>Q7MRH1_WOLSU</name>
<dbReference type="KEGG" id="wsu:WS1362"/>